<reference evidence="1" key="1">
    <citation type="submission" date="2021-05" db="EMBL/GenBank/DDBJ databases">
        <authorList>
            <person name="Scholz U."/>
            <person name="Mascher M."/>
            <person name="Fiebig A."/>
        </authorList>
    </citation>
    <scope>NUCLEOTIDE SEQUENCE [LARGE SCALE GENOMIC DNA]</scope>
</reference>
<keyword evidence="2" id="KW-1185">Reference proteome</keyword>
<dbReference type="EnsemblPlants" id="AVESA.00010b.r2.1DG0134420.1">
    <property type="protein sequence ID" value="AVESA.00010b.r2.1DG0134420.1.CDS.1"/>
    <property type="gene ID" value="AVESA.00010b.r2.1DG0134420"/>
</dbReference>
<reference evidence="1" key="2">
    <citation type="submission" date="2025-09" db="UniProtKB">
        <authorList>
            <consortium name="EnsemblPlants"/>
        </authorList>
    </citation>
    <scope>IDENTIFICATION</scope>
</reference>
<protein>
    <submittedName>
        <fullName evidence="1">Uncharacterized protein</fullName>
    </submittedName>
</protein>
<evidence type="ECO:0000313" key="2">
    <source>
        <dbReference type="Proteomes" id="UP001732700"/>
    </source>
</evidence>
<name>A0ACD5TW30_AVESA</name>
<organism evidence="1 2">
    <name type="scientific">Avena sativa</name>
    <name type="common">Oat</name>
    <dbReference type="NCBI Taxonomy" id="4498"/>
    <lineage>
        <taxon>Eukaryota</taxon>
        <taxon>Viridiplantae</taxon>
        <taxon>Streptophyta</taxon>
        <taxon>Embryophyta</taxon>
        <taxon>Tracheophyta</taxon>
        <taxon>Spermatophyta</taxon>
        <taxon>Magnoliopsida</taxon>
        <taxon>Liliopsida</taxon>
        <taxon>Poales</taxon>
        <taxon>Poaceae</taxon>
        <taxon>BOP clade</taxon>
        <taxon>Pooideae</taxon>
        <taxon>Poodae</taxon>
        <taxon>Poeae</taxon>
        <taxon>Poeae Chloroplast Group 1 (Aveneae type)</taxon>
        <taxon>Aveninae</taxon>
        <taxon>Avena</taxon>
    </lineage>
</organism>
<sequence>MLDPGRPAFVPAKAKPSVVMFVGLQGSGKTTTCAKYARHYHGKGFRPSLVCADTFRAGAFDQLKQNAVKARVPFYGSYMESDGLEIFRKEGSDLIIIDTSGRHMQEAALFEEMRQVAEATKPDLVIFVMDASIGQAAFAQAQAFKQSASVGAVIVTKMDGHANGGGALSAVAATKSPVIFIATGEHLDDFQVFDVKPFVSRLLGMGDVAGLIDRIQDVLPPADQQQPELLAKLGALTLRSLYEQFQYLLKMGPIGQLLSMLPGFTSELMAKGQDKEGQAKIKRYMTIMDSMTDAELDSTNAKLMTESRVIRIARGSGRQVKDVRAMLEEHKRLAKIWSKMKIPKDGKMSHLTENMNIQHLTKNLPAQVLKQVGGIGGLQALMKQMSSC</sequence>
<evidence type="ECO:0000313" key="1">
    <source>
        <dbReference type="EnsemblPlants" id="AVESA.00010b.r2.1DG0134420.1.CDS.1"/>
    </source>
</evidence>
<accession>A0ACD5TW30</accession>
<dbReference type="Proteomes" id="UP001732700">
    <property type="component" value="Chromosome 1D"/>
</dbReference>
<proteinExistence type="predicted"/>